<feature type="region of interest" description="Disordered" evidence="1">
    <location>
        <begin position="1"/>
        <end position="28"/>
    </location>
</feature>
<reference evidence="3" key="1">
    <citation type="journal article" date="2019" name="bioRxiv">
        <title>Genomics, evolutionary history and diagnostics of the Alternaria alternata species group including apple and Asian pear pathotypes.</title>
        <authorList>
            <person name="Armitage A.D."/>
            <person name="Cockerton H.M."/>
            <person name="Sreenivasaprasad S."/>
            <person name="Woodhall J.W."/>
            <person name="Lane C.R."/>
            <person name="Harrison R.J."/>
            <person name="Clarkson J.P."/>
        </authorList>
    </citation>
    <scope>NUCLEOTIDE SEQUENCE [LARGE SCALE GENOMIC DNA]</scope>
    <source>
        <strain evidence="3">FERA 1177</strain>
    </source>
</reference>
<dbReference type="Proteomes" id="UP000291422">
    <property type="component" value="Unassembled WGS sequence"/>
</dbReference>
<evidence type="ECO:0000313" key="2">
    <source>
        <dbReference type="EMBL" id="RYN64911.1"/>
    </source>
</evidence>
<gene>
    <name evidence="2" type="ORF">AA0117_g12352</name>
</gene>
<evidence type="ECO:0000313" key="3">
    <source>
        <dbReference type="Proteomes" id="UP000291422"/>
    </source>
</evidence>
<organism evidence="2 3">
    <name type="scientific">Alternaria alternata</name>
    <name type="common">Alternaria rot fungus</name>
    <name type="synonym">Torula alternata</name>
    <dbReference type="NCBI Taxonomy" id="5599"/>
    <lineage>
        <taxon>Eukaryota</taxon>
        <taxon>Fungi</taxon>
        <taxon>Dikarya</taxon>
        <taxon>Ascomycota</taxon>
        <taxon>Pezizomycotina</taxon>
        <taxon>Dothideomycetes</taxon>
        <taxon>Pleosporomycetidae</taxon>
        <taxon>Pleosporales</taxon>
        <taxon>Pleosporineae</taxon>
        <taxon>Pleosporaceae</taxon>
        <taxon>Alternaria</taxon>
        <taxon>Alternaria sect. Alternaria</taxon>
        <taxon>Alternaria alternata complex</taxon>
    </lineage>
</organism>
<sequence>MTALGSGSGTARPADALSNSSPGQQSTYTVLREQPAAAASEIASANWLSSAAVKAVVAGEMTASEAQASAAQTTQALSSQGSVPLAGAVANPPATSETCVPCSSANEVVCIDSDHYGLCDLGCARSQLLAPGTVCTDGQILRRDV</sequence>
<protein>
    <submittedName>
        <fullName evidence="2">Uncharacterized protein</fullName>
    </submittedName>
</protein>
<dbReference type="AlphaFoldDB" id="A0A4Q4MZH1"/>
<feature type="compositionally biased region" description="Polar residues" evidence="1">
    <location>
        <begin position="17"/>
        <end position="28"/>
    </location>
</feature>
<proteinExistence type="predicted"/>
<dbReference type="EMBL" id="PDXD01000070">
    <property type="protein sequence ID" value="RYN64911.1"/>
    <property type="molecule type" value="Genomic_DNA"/>
</dbReference>
<evidence type="ECO:0000256" key="1">
    <source>
        <dbReference type="SAM" id="MobiDB-lite"/>
    </source>
</evidence>
<accession>A0A4Q4MZH1</accession>
<name>A0A4Q4MZH1_ALTAL</name>
<comment type="caution">
    <text evidence="2">The sequence shown here is derived from an EMBL/GenBank/DDBJ whole genome shotgun (WGS) entry which is preliminary data.</text>
</comment>